<organism evidence="1 2">
    <name type="scientific">Qipengyuania pelagi</name>
    <dbReference type="NCBI Taxonomy" id="994320"/>
    <lineage>
        <taxon>Bacteria</taxon>
        <taxon>Pseudomonadati</taxon>
        <taxon>Pseudomonadota</taxon>
        <taxon>Alphaproteobacteria</taxon>
        <taxon>Sphingomonadales</taxon>
        <taxon>Erythrobacteraceae</taxon>
        <taxon>Qipengyuania</taxon>
    </lineage>
</organism>
<comment type="caution">
    <text evidence="1">The sequence shown here is derived from an EMBL/GenBank/DDBJ whole genome shotgun (WGS) entry which is preliminary data.</text>
</comment>
<name>A0A844Y7N6_9SPHN</name>
<dbReference type="Proteomes" id="UP000430272">
    <property type="component" value="Unassembled WGS sequence"/>
</dbReference>
<accession>A0A844Y7N6</accession>
<dbReference type="EMBL" id="WTYD01000001">
    <property type="protein sequence ID" value="MXO53961.1"/>
    <property type="molecule type" value="Genomic_DNA"/>
</dbReference>
<dbReference type="RefSeq" id="WP_160660758.1">
    <property type="nucleotide sequence ID" value="NZ_BAABDV010000001.1"/>
</dbReference>
<keyword evidence="2" id="KW-1185">Reference proteome</keyword>
<sequence length="196" mass="21701">MPIEFPTGGPGAIIETMIEQRWGDALLRLPRNTARTIEEARASFEAGDFFRIFYPSLQDIVGGVLVDDGTTHGWRCLLLQRNQILAQLETERNGRPLAIHMGQAKDGIMQAMVLANQLDGRYLVDAVEVPAIKLCALRLCPKDAEPRRAEYLIPYEPDASGLPVYTVTRVEEAMTLLIPLAKRILEMSEADPLSGG</sequence>
<proteinExistence type="predicted"/>
<gene>
    <name evidence="1" type="ORF">GRI47_08060</name>
</gene>
<dbReference type="AlphaFoldDB" id="A0A844Y7N6"/>
<protein>
    <submittedName>
        <fullName evidence="1">Uncharacterized protein</fullName>
    </submittedName>
</protein>
<reference evidence="1 2" key="1">
    <citation type="submission" date="2019-12" db="EMBL/GenBank/DDBJ databases">
        <title>Genomic-based taxomic classification of the family Erythrobacteraceae.</title>
        <authorList>
            <person name="Xu L."/>
        </authorList>
    </citation>
    <scope>NUCLEOTIDE SEQUENCE [LARGE SCALE GENOMIC DNA]</scope>
    <source>
        <strain evidence="1 2">JCM 17468</strain>
    </source>
</reference>
<evidence type="ECO:0000313" key="1">
    <source>
        <dbReference type="EMBL" id="MXO53961.1"/>
    </source>
</evidence>
<evidence type="ECO:0000313" key="2">
    <source>
        <dbReference type="Proteomes" id="UP000430272"/>
    </source>
</evidence>